<name>A0A0B6Z0V5_9EUPU</name>
<protein>
    <submittedName>
        <fullName evidence="1">Uncharacterized protein</fullName>
    </submittedName>
</protein>
<accession>A0A0B6Z0V5</accession>
<feature type="non-terminal residue" evidence="1">
    <location>
        <position position="1"/>
    </location>
</feature>
<dbReference type="EMBL" id="HACG01015147">
    <property type="protein sequence ID" value="CEK62012.1"/>
    <property type="molecule type" value="Transcribed_RNA"/>
</dbReference>
<dbReference type="AlphaFoldDB" id="A0A0B6Z0V5"/>
<proteinExistence type="predicted"/>
<gene>
    <name evidence="1" type="primary">ORF43930</name>
</gene>
<evidence type="ECO:0000313" key="1">
    <source>
        <dbReference type="EMBL" id="CEK62012.1"/>
    </source>
</evidence>
<organism evidence="1">
    <name type="scientific">Arion vulgaris</name>
    <dbReference type="NCBI Taxonomy" id="1028688"/>
    <lineage>
        <taxon>Eukaryota</taxon>
        <taxon>Metazoa</taxon>
        <taxon>Spiralia</taxon>
        <taxon>Lophotrochozoa</taxon>
        <taxon>Mollusca</taxon>
        <taxon>Gastropoda</taxon>
        <taxon>Heterobranchia</taxon>
        <taxon>Euthyneura</taxon>
        <taxon>Panpulmonata</taxon>
        <taxon>Eupulmonata</taxon>
        <taxon>Stylommatophora</taxon>
        <taxon>Helicina</taxon>
        <taxon>Arionoidea</taxon>
        <taxon>Arionidae</taxon>
        <taxon>Arion</taxon>
    </lineage>
</organism>
<sequence>SPYVSSNLCNVLAGVVGSRNVLTMQILESRCDVRLNITGIKEFMSPYPLTLFTPLVVGKIEHVQLAGWMVKDNDHIKFYPGYNISNLYRDISLISTYY</sequence>
<reference evidence="1" key="1">
    <citation type="submission" date="2014-12" db="EMBL/GenBank/DDBJ databases">
        <title>Insight into the proteome of Arion vulgaris.</title>
        <authorList>
            <person name="Aradska J."/>
            <person name="Bulat T."/>
            <person name="Smidak R."/>
            <person name="Sarate P."/>
            <person name="Gangsoo J."/>
            <person name="Sialana F."/>
            <person name="Bilban M."/>
            <person name="Lubec G."/>
        </authorList>
    </citation>
    <scope>NUCLEOTIDE SEQUENCE</scope>
    <source>
        <tissue evidence="1">Skin</tissue>
    </source>
</reference>